<evidence type="ECO:0000256" key="8">
    <source>
        <dbReference type="ARBA" id="ARBA00023242"/>
    </source>
</evidence>
<dbReference type="InterPro" id="IPR001214">
    <property type="entry name" value="SET_dom"/>
</dbReference>
<dbReference type="PROSITE" id="PS50014">
    <property type="entry name" value="BROMODOMAIN_2"/>
    <property type="match status" value="1"/>
</dbReference>
<dbReference type="SUPFAM" id="SSF47370">
    <property type="entry name" value="Bromodomain"/>
    <property type="match status" value="1"/>
</dbReference>
<dbReference type="SMART" id="SM00508">
    <property type="entry name" value="PostSET"/>
    <property type="match status" value="1"/>
</dbReference>
<feature type="region of interest" description="Disordered" evidence="13">
    <location>
        <begin position="403"/>
        <end position="471"/>
    </location>
</feature>
<dbReference type="PANTHER" id="PTHR45814">
    <property type="entry name" value="HISTONE-LYSINE N-METHYLTRANSFERASE SETD1"/>
    <property type="match status" value="1"/>
</dbReference>
<keyword evidence="3" id="KW-0489">Methyltransferase</keyword>
<dbReference type="PANTHER" id="PTHR45814:SF2">
    <property type="entry name" value="HISTONE-LYSINE N-METHYLTRANSFERASE SETD1"/>
    <property type="match status" value="1"/>
</dbReference>
<evidence type="ECO:0000259" key="15">
    <source>
        <dbReference type="PROSITE" id="PS50280"/>
    </source>
</evidence>
<accession>A0A7S4R3Y7</accession>
<dbReference type="SMART" id="SM00297">
    <property type="entry name" value="BROMO"/>
    <property type="match status" value="1"/>
</dbReference>
<dbReference type="SUPFAM" id="SSF82199">
    <property type="entry name" value="SET domain"/>
    <property type="match status" value="1"/>
</dbReference>
<feature type="region of interest" description="Disordered" evidence="13">
    <location>
        <begin position="157"/>
        <end position="176"/>
    </location>
</feature>
<keyword evidence="6" id="KW-0156">Chromatin regulator</keyword>
<feature type="domain" description="Post-SET" evidence="16">
    <location>
        <begin position="1201"/>
        <end position="1217"/>
    </location>
</feature>
<sequence length="1250" mass="138203">MKSPMSEDGVVVGSSSLQQSGDNALTTVTKDNGNSISSPGVGGDGGGSTRKLSSAPLERPLKSTPASFFFLEDKRLLIERALNKKNRHFRKLPKGLERNEHVAREGLMWWSKLEDSEIAHWIDVAMQDFEYRIIEWKEEENIRLMLEAGEEMERNMVGNEDDVGPDGGDGPDSSAAAALDRDIEGGEEVIPAAMLKSKEYIPPEDKAYLYHRTQRLYTSTSIESKLIPRNPADDEASNTVLLELLKDLRFHPLPMVHPTRSKSDLDLQDFSKMTIPHFSVQGPIQTSVGDECLGCTRGWNHFCPILKRYFPAVEHRAKLQPPVSSLVACRIGLGLKKKDDDVVSSENKVAASGASGGGGELTSASPNEEKKSSAPQPSFYLSQPSTRTDDIVQFVEETIAVKFPPPPDLVDDAEGSPSSGGKKSPAPPTKTLSRGALPTRGRKKREEVEETPAPENKENAADSSGGVDGDVHNKQVYRTSKMYECGRCGAITHTNKGCVTCRRQKLVVEMAKRLPLMASAVSSNIGAVTDHESSTHGAGFLKVHTVMLGRAPLRECNFESQKKGDQAVADAMTTTAWKPNVVMPPEKKVLPTPKPPGTVSPHPVDNNGAGESSTEQQRNTFRPIQDVTPSDSDSEAVAYTGTSCNVERTGHLLSRAHNILDGLPADERNPGSAPLILRGRRQRSGRASGVTCTKAASDLLDSPDRQELAEAHKMEANELQRHCFDVAVCGVLLGLMRRDPLRLFAEPVPEDVVGYRKVVARPMDFGAVRKKVLGGEYSSFGAFVNDARLVCINALSYNPPGSIYWRTAKELYDALDVMQKRASKWMAAIKGAHASFFAKQRFVPQQQRGLLGSGEEEESEDSSENDPFKELRRTWPGAIELLENGDWLRAELEADFFRTKENEGAYYGCLAVRRAAAAADVTLTKSLHAGGIYKPCVRRSHKNDEDLRSLIDDHVSKIKGPVQLRDEPNWREEPILKLLRRVRKRRVEGRTSSESGCARCDTMRLEEDAKLVNTVIRRKYKRKGEVVKPRIATSRLAQSTGLSSIRARDRVAKQMPEADCTLQQISDTAMGKAVSVRGSRIHGWGLFADHPFKKGEVVAEYVGEYISNPVADAREKYYQERRIQDYQFRVDGSLVIDATLKGGHARYINHNCNPNCIAKIIDGEAPNKHLKRVIIVSQREIQAREEITYDYQFPLELDLDARIPCTCGSKHCRGFMNWDLPEKGSNRTAANLTKGSRIGKAKKSRGRPKK</sequence>
<keyword evidence="5" id="KW-0949">S-adenosyl-L-methionine</keyword>
<dbReference type="GO" id="GO:0140999">
    <property type="term" value="F:histone H3K4 trimethyltransferase activity"/>
    <property type="evidence" value="ECO:0007669"/>
    <property type="project" value="UniProtKB-EC"/>
</dbReference>
<feature type="region of interest" description="Disordered" evidence="13">
    <location>
        <begin position="342"/>
        <end position="385"/>
    </location>
</feature>
<comment type="catalytic activity">
    <reaction evidence="9">
        <text>L-lysyl(4)-[histone H3] + 3 S-adenosyl-L-methionine = N(6),N(6),N(6)-trimethyl-L-lysyl(4)-[histone H3] + 3 S-adenosyl-L-homocysteine + 3 H(+)</text>
        <dbReference type="Rhea" id="RHEA:60260"/>
        <dbReference type="Rhea" id="RHEA-COMP:15537"/>
        <dbReference type="Rhea" id="RHEA-COMP:15547"/>
        <dbReference type="ChEBI" id="CHEBI:15378"/>
        <dbReference type="ChEBI" id="CHEBI:29969"/>
        <dbReference type="ChEBI" id="CHEBI:57856"/>
        <dbReference type="ChEBI" id="CHEBI:59789"/>
        <dbReference type="ChEBI" id="CHEBI:61961"/>
        <dbReference type="EC" id="2.1.1.354"/>
    </reaction>
</comment>
<evidence type="ECO:0000256" key="11">
    <source>
        <dbReference type="ARBA" id="ARBA00049129"/>
    </source>
</evidence>
<dbReference type="CDD" id="cd10518">
    <property type="entry name" value="SET_SETD1-like"/>
    <property type="match status" value="1"/>
</dbReference>
<feature type="region of interest" description="Disordered" evidence="13">
    <location>
        <begin position="1226"/>
        <end position="1250"/>
    </location>
</feature>
<evidence type="ECO:0000256" key="6">
    <source>
        <dbReference type="ARBA" id="ARBA00022853"/>
    </source>
</evidence>
<comment type="catalytic activity">
    <reaction evidence="11">
        <text>N(6),N(6)-dimethyl-L-lysyl(4)-[histone H3] + S-adenosyl-L-methionine = N(6),N(6),N(6)-trimethyl-L-lysyl(4)-[histone H3] + S-adenosyl-L-homocysteine + H(+)</text>
        <dbReference type="Rhea" id="RHEA:60272"/>
        <dbReference type="Rhea" id="RHEA-COMP:15537"/>
        <dbReference type="Rhea" id="RHEA-COMP:15540"/>
        <dbReference type="ChEBI" id="CHEBI:15378"/>
        <dbReference type="ChEBI" id="CHEBI:57856"/>
        <dbReference type="ChEBI" id="CHEBI:59789"/>
        <dbReference type="ChEBI" id="CHEBI:61961"/>
        <dbReference type="ChEBI" id="CHEBI:61976"/>
    </reaction>
</comment>
<dbReference type="Pfam" id="PF00856">
    <property type="entry name" value="SET"/>
    <property type="match status" value="1"/>
</dbReference>
<evidence type="ECO:0000259" key="14">
    <source>
        <dbReference type="PROSITE" id="PS50014"/>
    </source>
</evidence>
<dbReference type="Gene3D" id="1.20.920.10">
    <property type="entry name" value="Bromodomain-like"/>
    <property type="match status" value="1"/>
</dbReference>
<feature type="compositionally biased region" description="Low complexity" evidence="13">
    <location>
        <begin position="9"/>
        <end position="21"/>
    </location>
</feature>
<dbReference type="GO" id="GO:0032259">
    <property type="term" value="P:methylation"/>
    <property type="evidence" value="ECO:0007669"/>
    <property type="project" value="UniProtKB-KW"/>
</dbReference>
<feature type="compositionally biased region" description="Basic residues" evidence="13">
    <location>
        <begin position="1237"/>
        <end position="1250"/>
    </location>
</feature>
<keyword evidence="4" id="KW-0808">Transferase</keyword>
<dbReference type="InterPro" id="IPR044570">
    <property type="entry name" value="Set1-like"/>
</dbReference>
<dbReference type="PROSITE" id="PS50868">
    <property type="entry name" value="POST_SET"/>
    <property type="match status" value="1"/>
</dbReference>
<dbReference type="Gene3D" id="2.170.270.10">
    <property type="entry name" value="SET domain"/>
    <property type="match status" value="1"/>
</dbReference>
<feature type="compositionally biased region" description="Polar residues" evidence="13">
    <location>
        <begin position="22"/>
        <end position="34"/>
    </location>
</feature>
<evidence type="ECO:0000313" key="17">
    <source>
        <dbReference type="EMBL" id="CAE4602696.1"/>
    </source>
</evidence>
<dbReference type="InterPro" id="IPR003616">
    <property type="entry name" value="Post-SET_dom"/>
</dbReference>
<dbReference type="EC" id="2.1.1.354" evidence="2"/>
<gene>
    <name evidence="17" type="ORF">DBRI00130_LOCUS12558</name>
</gene>
<organism evidence="17">
    <name type="scientific">Ditylum brightwellii</name>
    <dbReference type="NCBI Taxonomy" id="49249"/>
    <lineage>
        <taxon>Eukaryota</taxon>
        <taxon>Sar</taxon>
        <taxon>Stramenopiles</taxon>
        <taxon>Ochrophyta</taxon>
        <taxon>Bacillariophyta</taxon>
        <taxon>Mediophyceae</taxon>
        <taxon>Lithodesmiophycidae</taxon>
        <taxon>Lithodesmiales</taxon>
        <taxon>Lithodesmiaceae</taxon>
        <taxon>Ditylum</taxon>
    </lineage>
</organism>
<reference evidence="17" key="1">
    <citation type="submission" date="2021-01" db="EMBL/GenBank/DDBJ databases">
        <authorList>
            <person name="Corre E."/>
            <person name="Pelletier E."/>
            <person name="Niang G."/>
            <person name="Scheremetjew M."/>
            <person name="Finn R."/>
            <person name="Kale V."/>
            <person name="Holt S."/>
            <person name="Cochrane G."/>
            <person name="Meng A."/>
            <person name="Brown T."/>
            <person name="Cohen L."/>
        </authorList>
    </citation>
    <scope>NUCLEOTIDE SEQUENCE</scope>
    <source>
        <strain evidence="17">GSO104</strain>
    </source>
</reference>
<evidence type="ECO:0000256" key="12">
    <source>
        <dbReference type="PROSITE-ProRule" id="PRU00035"/>
    </source>
</evidence>
<proteinExistence type="predicted"/>
<evidence type="ECO:0000256" key="3">
    <source>
        <dbReference type="ARBA" id="ARBA00022603"/>
    </source>
</evidence>
<dbReference type="Pfam" id="PF00439">
    <property type="entry name" value="Bromodomain"/>
    <property type="match status" value="1"/>
</dbReference>
<keyword evidence="8" id="KW-0539">Nucleus</keyword>
<comment type="catalytic activity">
    <reaction evidence="10">
        <text>N(6)-methyl-L-lysyl(4)-[histone H3] + S-adenosyl-L-methionine = N(6),N(6)-dimethyl-L-lysyl(4)-[histone H3] + S-adenosyl-L-homocysteine + H(+)</text>
        <dbReference type="Rhea" id="RHEA:60268"/>
        <dbReference type="Rhea" id="RHEA-COMP:15540"/>
        <dbReference type="Rhea" id="RHEA-COMP:15543"/>
        <dbReference type="ChEBI" id="CHEBI:15378"/>
        <dbReference type="ChEBI" id="CHEBI:57856"/>
        <dbReference type="ChEBI" id="CHEBI:59789"/>
        <dbReference type="ChEBI" id="CHEBI:61929"/>
        <dbReference type="ChEBI" id="CHEBI:61976"/>
    </reaction>
</comment>
<protein>
    <recommendedName>
        <fullName evidence="2">[histone H3]-lysine(4) N-trimethyltransferase</fullName>
        <ecNumber evidence="2">2.1.1.354</ecNumber>
    </recommendedName>
</protein>
<feature type="region of interest" description="Disordered" evidence="13">
    <location>
        <begin position="848"/>
        <end position="869"/>
    </location>
</feature>
<dbReference type="PRINTS" id="PR00503">
    <property type="entry name" value="BROMODOMAIN"/>
</dbReference>
<dbReference type="GO" id="GO:0048188">
    <property type="term" value="C:Set1C/COMPASS complex"/>
    <property type="evidence" value="ECO:0007669"/>
    <property type="project" value="TreeGrafter"/>
</dbReference>
<name>A0A7S4R3Y7_9STRA</name>
<dbReference type="SMART" id="SM00317">
    <property type="entry name" value="SET"/>
    <property type="match status" value="1"/>
</dbReference>
<comment type="subcellular location">
    <subcellularLocation>
        <location evidence="1">Nucleus</location>
    </subcellularLocation>
</comment>
<feature type="compositionally biased region" description="Acidic residues" evidence="13">
    <location>
        <begin position="854"/>
        <end position="864"/>
    </location>
</feature>
<feature type="compositionally biased region" description="Polar residues" evidence="13">
    <location>
        <begin position="373"/>
        <end position="385"/>
    </location>
</feature>
<dbReference type="FunFam" id="2.170.270.10:FF:000097">
    <property type="entry name" value="Histone-lysine N-methyltransferase"/>
    <property type="match status" value="1"/>
</dbReference>
<dbReference type="AlphaFoldDB" id="A0A7S4R3Y7"/>
<evidence type="ECO:0000256" key="10">
    <source>
        <dbReference type="ARBA" id="ARBA00047583"/>
    </source>
</evidence>
<dbReference type="CDD" id="cd04369">
    <property type="entry name" value="Bromodomain"/>
    <property type="match status" value="1"/>
</dbReference>
<dbReference type="PROSITE" id="PS50280">
    <property type="entry name" value="SET"/>
    <property type="match status" value="1"/>
</dbReference>
<feature type="compositionally biased region" description="Low complexity" evidence="13">
    <location>
        <begin position="415"/>
        <end position="424"/>
    </location>
</feature>
<evidence type="ECO:0000256" key="7">
    <source>
        <dbReference type="ARBA" id="ARBA00023117"/>
    </source>
</evidence>
<evidence type="ECO:0000256" key="1">
    <source>
        <dbReference type="ARBA" id="ARBA00004123"/>
    </source>
</evidence>
<evidence type="ECO:0000259" key="16">
    <source>
        <dbReference type="PROSITE" id="PS50868"/>
    </source>
</evidence>
<evidence type="ECO:0000256" key="5">
    <source>
        <dbReference type="ARBA" id="ARBA00022691"/>
    </source>
</evidence>
<feature type="compositionally biased region" description="Polar residues" evidence="13">
    <location>
        <begin position="609"/>
        <end position="631"/>
    </location>
</feature>
<evidence type="ECO:0000256" key="2">
    <source>
        <dbReference type="ARBA" id="ARBA00012182"/>
    </source>
</evidence>
<dbReference type="InterPro" id="IPR046341">
    <property type="entry name" value="SET_dom_sf"/>
</dbReference>
<feature type="region of interest" description="Disordered" evidence="13">
    <location>
        <begin position="584"/>
        <end position="636"/>
    </location>
</feature>
<dbReference type="EMBL" id="HBNS01015646">
    <property type="protein sequence ID" value="CAE4602696.1"/>
    <property type="molecule type" value="Transcribed_RNA"/>
</dbReference>
<feature type="domain" description="Bromo" evidence="14">
    <location>
        <begin position="755"/>
        <end position="805"/>
    </location>
</feature>
<dbReference type="InterPro" id="IPR036427">
    <property type="entry name" value="Bromodomain-like_sf"/>
</dbReference>
<feature type="domain" description="SET" evidence="15">
    <location>
        <begin position="1072"/>
        <end position="1192"/>
    </location>
</feature>
<evidence type="ECO:0000256" key="9">
    <source>
        <dbReference type="ARBA" id="ARBA00047571"/>
    </source>
</evidence>
<dbReference type="InterPro" id="IPR001487">
    <property type="entry name" value="Bromodomain"/>
</dbReference>
<evidence type="ECO:0000256" key="4">
    <source>
        <dbReference type="ARBA" id="ARBA00022679"/>
    </source>
</evidence>
<keyword evidence="7 12" id="KW-0103">Bromodomain</keyword>
<feature type="region of interest" description="Disordered" evidence="13">
    <location>
        <begin position="1"/>
        <end position="57"/>
    </location>
</feature>
<evidence type="ECO:0000256" key="13">
    <source>
        <dbReference type="SAM" id="MobiDB-lite"/>
    </source>
</evidence>